<dbReference type="OrthoDB" id="185373at2759"/>
<dbReference type="RefSeq" id="XP_009546381.1">
    <property type="nucleotide sequence ID" value="XM_009548086.1"/>
</dbReference>
<reference evidence="2 3" key="1">
    <citation type="journal article" date="2012" name="New Phytol.">
        <title>Insight into trade-off between wood decay and parasitism from the genome of a fungal forest pathogen.</title>
        <authorList>
            <person name="Olson A."/>
            <person name="Aerts A."/>
            <person name="Asiegbu F."/>
            <person name="Belbahri L."/>
            <person name="Bouzid O."/>
            <person name="Broberg A."/>
            <person name="Canback B."/>
            <person name="Coutinho P.M."/>
            <person name="Cullen D."/>
            <person name="Dalman K."/>
            <person name="Deflorio G."/>
            <person name="van Diepen L.T."/>
            <person name="Dunand C."/>
            <person name="Duplessis S."/>
            <person name="Durling M."/>
            <person name="Gonthier P."/>
            <person name="Grimwood J."/>
            <person name="Fossdal C.G."/>
            <person name="Hansson D."/>
            <person name="Henrissat B."/>
            <person name="Hietala A."/>
            <person name="Himmelstrand K."/>
            <person name="Hoffmeister D."/>
            <person name="Hogberg N."/>
            <person name="James T.Y."/>
            <person name="Karlsson M."/>
            <person name="Kohler A."/>
            <person name="Kues U."/>
            <person name="Lee Y.H."/>
            <person name="Lin Y.C."/>
            <person name="Lind M."/>
            <person name="Lindquist E."/>
            <person name="Lombard V."/>
            <person name="Lucas S."/>
            <person name="Lunden K."/>
            <person name="Morin E."/>
            <person name="Murat C."/>
            <person name="Park J."/>
            <person name="Raffaello T."/>
            <person name="Rouze P."/>
            <person name="Salamov A."/>
            <person name="Schmutz J."/>
            <person name="Solheim H."/>
            <person name="Stahlberg J."/>
            <person name="Velez H."/>
            <person name="de Vries R.P."/>
            <person name="Wiebenga A."/>
            <person name="Woodward S."/>
            <person name="Yakovlev I."/>
            <person name="Garbelotto M."/>
            <person name="Martin F."/>
            <person name="Grigoriev I.V."/>
            <person name="Stenlid J."/>
        </authorList>
    </citation>
    <scope>NUCLEOTIDE SEQUENCE [LARGE SCALE GENOMIC DNA]</scope>
    <source>
        <strain evidence="2 3">TC 32-1</strain>
    </source>
</reference>
<dbReference type="InParanoid" id="W4K9Q2"/>
<proteinExistence type="predicted"/>
<accession>W4K9Q2</accession>
<dbReference type="EMBL" id="KI925458">
    <property type="protein sequence ID" value="ETW81776.1"/>
    <property type="molecule type" value="Genomic_DNA"/>
</dbReference>
<name>W4K9Q2_HETIT</name>
<dbReference type="STRING" id="747525.W4K9Q2"/>
<sequence length="465" mass="52238">MLEFPTHVDLTLCFTLVNDLAYHRVGTFVSHGLIRQLYDVAARLHRSSAAAQFYAAMRRKTILSQHEYPPPNGAALPWLLHHLTTIKKDAHLGRTLIKQVVRSGEPISPRDRAPVIALAAEHGYATQARTLYERYSVGKHRALVVGNAALVVRMSSLYGSLIRRLSSSLGLPIMEQELEASGPSSPQREHSETDPETQEEEENQVREIWEDRDAEQKQLDDLVTFSKRVLDNYRETLEPLGEASHHSLNALARSNFLLGNVAVGFDAFQVLLDRLEIPDAHDVSVALSVMAQYNCRSAVRMMRRMIVRGIVPDNVTFGTVIHHALLKKDTQIIGQLFELVRMLGQQLTHKTMTSLIRASIILSRDDPAALKENLQLCVSVIEANLEAPHLPSPNMGKFCAIEALRADEPVLAFRFWRLVVKEKAEWNDGEQRALRSFIAKAIRRHHADAMLGGDEARGMLSELKQ</sequence>
<dbReference type="GeneID" id="20677618"/>
<evidence type="ECO:0000313" key="2">
    <source>
        <dbReference type="EMBL" id="ETW81776.1"/>
    </source>
</evidence>
<evidence type="ECO:0000256" key="1">
    <source>
        <dbReference type="SAM" id="MobiDB-lite"/>
    </source>
</evidence>
<organism evidence="2 3">
    <name type="scientific">Heterobasidion irregulare (strain TC 32-1)</name>
    <dbReference type="NCBI Taxonomy" id="747525"/>
    <lineage>
        <taxon>Eukaryota</taxon>
        <taxon>Fungi</taxon>
        <taxon>Dikarya</taxon>
        <taxon>Basidiomycota</taxon>
        <taxon>Agaricomycotina</taxon>
        <taxon>Agaricomycetes</taxon>
        <taxon>Russulales</taxon>
        <taxon>Bondarzewiaceae</taxon>
        <taxon>Heterobasidion</taxon>
        <taxon>Heterobasidion annosum species complex</taxon>
    </lineage>
</organism>
<dbReference type="AlphaFoldDB" id="W4K9Q2"/>
<gene>
    <name evidence="2" type="ORF">HETIRDRAFT_475286</name>
</gene>
<keyword evidence="3" id="KW-1185">Reference proteome</keyword>
<dbReference type="Gene3D" id="1.25.40.10">
    <property type="entry name" value="Tetratricopeptide repeat domain"/>
    <property type="match status" value="1"/>
</dbReference>
<dbReference type="InterPro" id="IPR011990">
    <property type="entry name" value="TPR-like_helical_dom_sf"/>
</dbReference>
<dbReference type="KEGG" id="hir:HETIRDRAFT_475286"/>
<dbReference type="Proteomes" id="UP000030671">
    <property type="component" value="Unassembled WGS sequence"/>
</dbReference>
<evidence type="ECO:0000313" key="3">
    <source>
        <dbReference type="Proteomes" id="UP000030671"/>
    </source>
</evidence>
<dbReference type="eggNOG" id="ENOG502SSBG">
    <property type="taxonomic scope" value="Eukaryota"/>
</dbReference>
<feature type="region of interest" description="Disordered" evidence="1">
    <location>
        <begin position="178"/>
        <end position="205"/>
    </location>
</feature>
<protein>
    <recommendedName>
        <fullName evidence="4">Pentacotripeptide-repeat region of PRORP domain-containing protein</fullName>
    </recommendedName>
</protein>
<dbReference type="HOGENOM" id="CLU_014400_1_0_1"/>
<evidence type="ECO:0008006" key="4">
    <source>
        <dbReference type="Google" id="ProtNLM"/>
    </source>
</evidence>